<dbReference type="Pfam" id="PF06824">
    <property type="entry name" value="Glyco_hydro_125"/>
    <property type="match status" value="1"/>
</dbReference>
<dbReference type="PANTHER" id="PTHR31047">
    <property type="entry name" value="MEIOTICALLY UP-REGULATED GENE 157 PROTEIN"/>
    <property type="match status" value="1"/>
</dbReference>
<dbReference type="SUPFAM" id="SSF48208">
    <property type="entry name" value="Six-hairpin glycosidases"/>
    <property type="match status" value="1"/>
</dbReference>
<keyword evidence="1" id="KW-0732">Signal</keyword>
<organism evidence="2 3">
    <name type="scientific">Lutibacter maritimus</name>
    <dbReference type="NCBI Taxonomy" id="593133"/>
    <lineage>
        <taxon>Bacteria</taxon>
        <taxon>Pseudomonadati</taxon>
        <taxon>Bacteroidota</taxon>
        <taxon>Flavobacteriia</taxon>
        <taxon>Flavobacteriales</taxon>
        <taxon>Flavobacteriaceae</taxon>
        <taxon>Lutibacter</taxon>
    </lineage>
</organism>
<evidence type="ECO:0008006" key="4">
    <source>
        <dbReference type="Google" id="ProtNLM"/>
    </source>
</evidence>
<feature type="signal peptide" evidence="1">
    <location>
        <begin position="1"/>
        <end position="26"/>
    </location>
</feature>
<evidence type="ECO:0000313" key="2">
    <source>
        <dbReference type="EMBL" id="SFS62717.1"/>
    </source>
</evidence>
<evidence type="ECO:0000313" key="3">
    <source>
        <dbReference type="Proteomes" id="UP000199312"/>
    </source>
</evidence>
<evidence type="ECO:0000256" key="1">
    <source>
        <dbReference type="SAM" id="SignalP"/>
    </source>
</evidence>
<dbReference type="SMART" id="SM01149">
    <property type="entry name" value="DUF1237"/>
    <property type="match status" value="1"/>
</dbReference>
<dbReference type="Gene3D" id="1.50.10.10">
    <property type="match status" value="1"/>
</dbReference>
<dbReference type="EMBL" id="FOZP01000006">
    <property type="protein sequence ID" value="SFS62717.1"/>
    <property type="molecule type" value="Genomic_DNA"/>
</dbReference>
<dbReference type="AlphaFoldDB" id="A0A1I6RDB5"/>
<sequence length="476" mass="54858">MKRRNFIVNSSLVAAGALVLPQNMLAFEQEKFISKRPLKSERNFTSIAVENTIKKVKVVIKDEELAWMFENCFPNTLDTTIDFEIIDGKPDTFVITGDIDAMWLRDSTAQVWPYMPLILKDEKLKQLIKGLINRQVKCVLLDPYANAFYKDKTKISHWKSDKTLMLPGVHERKWEVDSLCYVIRLANEYYQITKDVSIFDKDWNKAMRLILKTFKTEQRKNNESTYIFSRETTSVIDSPPFEGTGRPITPNGLICSMFRPSDDATMFPYLIPSNIFAVLSLQQLSIIYSEVIKDESFAKECAELALEVDKAIKKYAVAEHLHFGKIYAYEVDGFGNKLFMDDANVPSLMSLAYLGAHQPNDKIYQNTRKFLLSNYNPYFLKGKYADGQASPHTGKNKIWPMGIILRAMTSTDDKEIVKCIKMLKATHAGTGFMHESFDKDNPNDYSRDWFAWANTLFGELILKVFNENRKILLEEF</sequence>
<dbReference type="InterPro" id="IPR008928">
    <property type="entry name" value="6-hairpin_glycosidase_sf"/>
</dbReference>
<dbReference type="Proteomes" id="UP000199312">
    <property type="component" value="Unassembled WGS sequence"/>
</dbReference>
<dbReference type="STRING" id="593133.SAMN04488006_2363"/>
<dbReference type="PANTHER" id="PTHR31047:SF0">
    <property type="entry name" value="MEIOTICALLY UP-REGULATED GENE 157 PROTEIN"/>
    <property type="match status" value="1"/>
</dbReference>
<name>A0A1I6RDB5_9FLAO</name>
<dbReference type="OrthoDB" id="181472at2"/>
<proteinExistence type="predicted"/>
<accession>A0A1I6RDB5</accession>
<dbReference type="PIRSF" id="PIRSF028846">
    <property type="entry name" value="UCP028846"/>
    <property type="match status" value="1"/>
</dbReference>
<feature type="chain" id="PRO_5011636516" description="Meiotically up-regulated gene 157 (Mug157) protein" evidence="1">
    <location>
        <begin position="27"/>
        <end position="476"/>
    </location>
</feature>
<gene>
    <name evidence="2" type="ORF">SAMN04488006_2363</name>
</gene>
<dbReference type="GO" id="GO:0005975">
    <property type="term" value="P:carbohydrate metabolic process"/>
    <property type="evidence" value="ECO:0007669"/>
    <property type="project" value="InterPro"/>
</dbReference>
<dbReference type="InterPro" id="IPR008313">
    <property type="entry name" value="GH125"/>
</dbReference>
<dbReference type="RefSeq" id="WP_090226812.1">
    <property type="nucleotide sequence ID" value="NZ_FOZP01000006.1"/>
</dbReference>
<reference evidence="3" key="1">
    <citation type="submission" date="2016-10" db="EMBL/GenBank/DDBJ databases">
        <authorList>
            <person name="Varghese N."/>
            <person name="Submissions S."/>
        </authorList>
    </citation>
    <scope>NUCLEOTIDE SEQUENCE [LARGE SCALE GENOMIC DNA]</scope>
    <source>
        <strain evidence="3">DSM 24450</strain>
    </source>
</reference>
<keyword evidence="3" id="KW-1185">Reference proteome</keyword>
<protein>
    <recommendedName>
        <fullName evidence="4">Meiotically up-regulated gene 157 (Mug157) protein</fullName>
    </recommendedName>
</protein>
<dbReference type="InterPro" id="IPR012341">
    <property type="entry name" value="6hp_glycosidase-like_sf"/>
</dbReference>